<dbReference type="InterPro" id="IPR019539">
    <property type="entry name" value="GalKase_N"/>
</dbReference>
<feature type="domain" description="Galactokinase N-terminal" evidence="6">
    <location>
        <begin position="53"/>
        <end position="97"/>
    </location>
</feature>
<proteinExistence type="inferred from homology"/>
<dbReference type="InterPro" id="IPR000705">
    <property type="entry name" value="Galactokinase"/>
</dbReference>
<evidence type="ECO:0000256" key="1">
    <source>
        <dbReference type="ARBA" id="ARBA00006566"/>
    </source>
</evidence>
<dbReference type="RefSeq" id="WP_021687182.1">
    <property type="nucleotide sequence ID" value="NZ_KI260564.1"/>
</dbReference>
<name>A0ABN0NZ76_TRELE</name>
<dbReference type="Proteomes" id="UP000016649">
    <property type="component" value="Unassembled WGS sequence"/>
</dbReference>
<dbReference type="PANTHER" id="PTHR10457:SF7">
    <property type="entry name" value="GALACTOKINASE-RELATED"/>
    <property type="match status" value="1"/>
</dbReference>
<dbReference type="Gene3D" id="3.30.70.890">
    <property type="entry name" value="GHMP kinase, C-terminal domain"/>
    <property type="match status" value="1"/>
</dbReference>
<organism evidence="7 8">
    <name type="scientific">Treponema lecithinolyticum ATCC 700332</name>
    <dbReference type="NCBI Taxonomy" id="1321815"/>
    <lineage>
        <taxon>Bacteria</taxon>
        <taxon>Pseudomonadati</taxon>
        <taxon>Spirochaetota</taxon>
        <taxon>Spirochaetia</taxon>
        <taxon>Spirochaetales</taxon>
        <taxon>Treponemataceae</taxon>
        <taxon>Treponema</taxon>
    </lineage>
</organism>
<dbReference type="PRINTS" id="PR00473">
    <property type="entry name" value="GALCTOKINASE"/>
</dbReference>
<accession>A0ABN0NZ76</accession>
<keyword evidence="3 7" id="KW-0808">Transferase</keyword>
<keyword evidence="3 7" id="KW-0418">Kinase</keyword>
<gene>
    <name evidence="7" type="ORF">HMPREF9193_00968</name>
</gene>
<dbReference type="Gene3D" id="3.30.230.10">
    <property type="match status" value="1"/>
</dbReference>
<dbReference type="PANTHER" id="PTHR10457">
    <property type="entry name" value="MEVALONATE KINASE/GALACTOKINASE"/>
    <property type="match status" value="1"/>
</dbReference>
<evidence type="ECO:0000256" key="4">
    <source>
        <dbReference type="ARBA" id="ARBA00022840"/>
    </source>
</evidence>
<dbReference type="PIRSF" id="PIRSF000530">
    <property type="entry name" value="Galactokinase"/>
    <property type="match status" value="1"/>
</dbReference>
<protein>
    <submittedName>
        <fullName evidence="7">GHMP kinase protein</fullName>
    </submittedName>
</protein>
<evidence type="ECO:0000259" key="5">
    <source>
        <dbReference type="Pfam" id="PF00288"/>
    </source>
</evidence>
<evidence type="ECO:0000259" key="6">
    <source>
        <dbReference type="Pfam" id="PF10509"/>
    </source>
</evidence>
<comment type="caution">
    <text evidence="7">The sequence shown here is derived from an EMBL/GenBank/DDBJ whole genome shotgun (WGS) entry which is preliminary data.</text>
</comment>
<dbReference type="InterPro" id="IPR036554">
    <property type="entry name" value="GHMP_kinase_C_sf"/>
</dbReference>
<dbReference type="PRINTS" id="PR00959">
    <property type="entry name" value="MEVGALKINASE"/>
</dbReference>
<dbReference type="InterPro" id="IPR014721">
    <property type="entry name" value="Ribsml_uS5_D2-typ_fold_subgr"/>
</dbReference>
<evidence type="ECO:0000313" key="8">
    <source>
        <dbReference type="Proteomes" id="UP000016649"/>
    </source>
</evidence>
<keyword evidence="8" id="KW-1185">Reference proteome</keyword>
<sequence length="440" mass="48646">MNDLNFKHLNFDRSVFSKLYGANESILEAQRARYSAAAQKWVERFGEPEKLAGSSAQNLRFFSSPGRSEIGGNHTDHNLGKVLAASIRQDVIGAVQKTDDNIIHLYDLTYAEDYRIDTQKSERIPDEKGSAALVRGIVQGFKNKGYKTGGFKACFTSDVIAAAGLSSSASFEMIICLILNNLFNDGKIGVQQFAEIGQFAENRYWDKASGLLDQTACAVGGLIAIDFKNPAQPLIEQIPFDFEKQAYDLIIVNTGKSHADLSKEYSAIPEEMKAVARILGKEHLRDISFADVVSNLAGIRTKCCDRAVLRAFHFFEENERVDKEVAALKADDFKTFLQLITQSGNSSWKWLQNVYVPGQPDEQSIAVCLALTEHFIGQKGEGACRIHGGGFAGVIQVFMPQRLSREYTSYMENALGKSADESPVYRMSIRPLGAVEVPLV</sequence>
<dbReference type="EMBL" id="AWVH01000026">
    <property type="protein sequence ID" value="ERJ93295.1"/>
    <property type="molecule type" value="Genomic_DNA"/>
</dbReference>
<comment type="similarity">
    <text evidence="1">Belongs to the GHMP kinase family. GalK subfamily.</text>
</comment>
<dbReference type="InterPro" id="IPR006204">
    <property type="entry name" value="GHMP_kinase_N_dom"/>
</dbReference>
<evidence type="ECO:0000256" key="2">
    <source>
        <dbReference type="ARBA" id="ARBA00022741"/>
    </source>
</evidence>
<keyword evidence="2" id="KW-0547">Nucleotide-binding</keyword>
<dbReference type="Pfam" id="PF00288">
    <property type="entry name" value="GHMP_kinases_N"/>
    <property type="match status" value="1"/>
</dbReference>
<dbReference type="InterPro" id="IPR006206">
    <property type="entry name" value="Mevalonate/galactokinase"/>
</dbReference>
<dbReference type="Pfam" id="PF10509">
    <property type="entry name" value="GalKase_gal_bdg"/>
    <property type="match status" value="1"/>
</dbReference>
<dbReference type="SUPFAM" id="SSF55060">
    <property type="entry name" value="GHMP Kinase, C-terminal domain"/>
    <property type="match status" value="1"/>
</dbReference>
<evidence type="ECO:0000256" key="3">
    <source>
        <dbReference type="ARBA" id="ARBA00022777"/>
    </source>
</evidence>
<feature type="domain" description="GHMP kinase N-terminal" evidence="5">
    <location>
        <begin position="133"/>
        <end position="221"/>
    </location>
</feature>
<evidence type="ECO:0000313" key="7">
    <source>
        <dbReference type="EMBL" id="ERJ93295.1"/>
    </source>
</evidence>
<dbReference type="SUPFAM" id="SSF54211">
    <property type="entry name" value="Ribosomal protein S5 domain 2-like"/>
    <property type="match status" value="1"/>
</dbReference>
<dbReference type="InterPro" id="IPR020568">
    <property type="entry name" value="Ribosomal_Su5_D2-typ_SF"/>
</dbReference>
<reference evidence="7 8" key="1">
    <citation type="submission" date="2013-08" db="EMBL/GenBank/DDBJ databases">
        <authorList>
            <person name="Weinstock G."/>
            <person name="Sodergren E."/>
            <person name="Wylie T."/>
            <person name="Fulton L."/>
            <person name="Fulton R."/>
            <person name="Fronick C."/>
            <person name="O'Laughlin M."/>
            <person name="Godfrey J."/>
            <person name="Miner T."/>
            <person name="Herter B."/>
            <person name="Appelbaum E."/>
            <person name="Cordes M."/>
            <person name="Lek S."/>
            <person name="Wollam A."/>
            <person name="Pepin K.H."/>
            <person name="Palsikar V.B."/>
            <person name="Mitreva M."/>
            <person name="Wilson R.K."/>
        </authorList>
    </citation>
    <scope>NUCLEOTIDE SEQUENCE [LARGE SCALE GENOMIC DNA]</scope>
    <source>
        <strain evidence="7 8">ATCC 700332</strain>
    </source>
</reference>
<dbReference type="GO" id="GO:0016301">
    <property type="term" value="F:kinase activity"/>
    <property type="evidence" value="ECO:0007669"/>
    <property type="project" value="UniProtKB-KW"/>
</dbReference>
<keyword evidence="4" id="KW-0067">ATP-binding</keyword>